<feature type="domain" description="AB hydrolase-1" evidence="1">
    <location>
        <begin position="33"/>
        <end position="139"/>
    </location>
</feature>
<proteinExistence type="predicted"/>
<comment type="caution">
    <text evidence="2">The sequence shown here is derived from an EMBL/GenBank/DDBJ whole genome shotgun (WGS) entry which is preliminary data.</text>
</comment>
<sequence>MSSITRGYAPGPYGQLHYRIAPFSGTAGEESGPPLLCLHQTPSHSADWLPILEPLAKGRTVIALDTPGYGMSDGPDAPTTIEDYAATADAFMARLAEDGVLPADTQTYDVMGFHTGSLVATELAQSRPERVRRVVVFGLAAYPEDVRQTKLANLRGAFPEPGADLAHVEKLWAIIGTLSDPRITWEERHVSMAECLRLGSRMPWGYIAVYRYDFLGAMAKVTQPVLVMNPEDDLWEVTRRTSHLFANGQRVDMPGVAHGVLKLETARVVETITGFLDP</sequence>
<reference evidence="2" key="1">
    <citation type="submission" date="2022-03" db="EMBL/GenBank/DDBJ databases">
        <title>Identification of a novel bacterium isolated from mangrove sediments.</title>
        <authorList>
            <person name="Pan X."/>
        </authorList>
    </citation>
    <scope>NUCLEOTIDE SEQUENCE</scope>
    <source>
        <strain evidence="2">B2637</strain>
    </source>
</reference>
<dbReference type="RefSeq" id="WP_243801003.1">
    <property type="nucleotide sequence ID" value="NZ_JALHAT010000024.1"/>
</dbReference>
<gene>
    <name evidence="2" type="ORF">MTR65_13385</name>
</gene>
<dbReference type="InterPro" id="IPR029058">
    <property type="entry name" value="AB_hydrolase_fold"/>
</dbReference>
<organism evidence="2 3">
    <name type="scientific">Novosphingobium mangrovi</name>
    <name type="common">ex Hu et al. 2023</name>
    <dbReference type="NCBI Taxonomy" id="2930094"/>
    <lineage>
        <taxon>Bacteria</taxon>
        <taxon>Pseudomonadati</taxon>
        <taxon>Pseudomonadota</taxon>
        <taxon>Alphaproteobacteria</taxon>
        <taxon>Sphingomonadales</taxon>
        <taxon>Sphingomonadaceae</taxon>
        <taxon>Novosphingobium</taxon>
    </lineage>
</organism>
<name>A0ABT0AER0_9SPHN</name>
<keyword evidence="3" id="KW-1185">Reference proteome</keyword>
<dbReference type="Pfam" id="PF00561">
    <property type="entry name" value="Abhydrolase_1"/>
    <property type="match status" value="1"/>
</dbReference>
<protein>
    <submittedName>
        <fullName evidence="2">Alpha/beta fold hydrolase</fullName>
    </submittedName>
</protein>
<evidence type="ECO:0000313" key="2">
    <source>
        <dbReference type="EMBL" id="MCJ1961682.1"/>
    </source>
</evidence>
<keyword evidence="2" id="KW-0378">Hydrolase</keyword>
<accession>A0ABT0AER0</accession>
<dbReference type="PANTHER" id="PTHR43798">
    <property type="entry name" value="MONOACYLGLYCEROL LIPASE"/>
    <property type="match status" value="1"/>
</dbReference>
<evidence type="ECO:0000313" key="3">
    <source>
        <dbReference type="Proteomes" id="UP001162802"/>
    </source>
</evidence>
<dbReference type="SUPFAM" id="SSF53474">
    <property type="entry name" value="alpha/beta-Hydrolases"/>
    <property type="match status" value="1"/>
</dbReference>
<evidence type="ECO:0000259" key="1">
    <source>
        <dbReference type="Pfam" id="PF00561"/>
    </source>
</evidence>
<dbReference type="PANTHER" id="PTHR43798:SF33">
    <property type="entry name" value="HYDROLASE, PUTATIVE (AFU_ORTHOLOGUE AFUA_2G14860)-RELATED"/>
    <property type="match status" value="1"/>
</dbReference>
<dbReference type="Gene3D" id="3.40.50.1820">
    <property type="entry name" value="alpha/beta hydrolase"/>
    <property type="match status" value="1"/>
</dbReference>
<dbReference type="InterPro" id="IPR000073">
    <property type="entry name" value="AB_hydrolase_1"/>
</dbReference>
<dbReference type="GO" id="GO:0016787">
    <property type="term" value="F:hydrolase activity"/>
    <property type="evidence" value="ECO:0007669"/>
    <property type="project" value="UniProtKB-KW"/>
</dbReference>
<dbReference type="Proteomes" id="UP001162802">
    <property type="component" value="Unassembled WGS sequence"/>
</dbReference>
<dbReference type="EMBL" id="JALHAT010000024">
    <property type="protein sequence ID" value="MCJ1961682.1"/>
    <property type="molecule type" value="Genomic_DNA"/>
</dbReference>
<dbReference type="InterPro" id="IPR050266">
    <property type="entry name" value="AB_hydrolase_sf"/>
</dbReference>